<evidence type="ECO:0000256" key="3">
    <source>
        <dbReference type="SAM" id="SignalP"/>
    </source>
</evidence>
<keyword evidence="2" id="KW-1133">Transmembrane helix</keyword>
<feature type="compositionally biased region" description="Polar residues" evidence="1">
    <location>
        <begin position="187"/>
        <end position="223"/>
    </location>
</feature>
<dbReference type="Proteomes" id="UP000233524">
    <property type="component" value="Unassembled WGS sequence"/>
</dbReference>
<sequence>MLGSLDCWTWLLFLSLASCTAAEGALPFGSERMTRSLESSITAAPLHNTSHEHHAELKKRQSVNNRVTCGYLDGDADKPRSAESGFNCRVDTERGLWGFCPTSVIAASDCGLAGNCVDKHSCSRGCGIRGMAGITTFTCQEEQFCSTLILALGTDADFSYIACGALAVTETLFPTPTIDPTTAPASGPSSTLPPESTQPADSSSTPQSDQTLEEPQSQSPSNNTGAIIGGVLGGLALICISVIATVFILRRSRSTKAAPDNMPSAH</sequence>
<feature type="signal peptide" evidence="3">
    <location>
        <begin position="1"/>
        <end position="22"/>
    </location>
</feature>
<protein>
    <submittedName>
        <fullName evidence="4">Uncharacterized protein</fullName>
    </submittedName>
</protein>
<name>A0A2N3N7Q0_9PEZI</name>
<dbReference type="InParanoid" id="A0A2N3N7Q0"/>
<dbReference type="OrthoDB" id="3547571at2759"/>
<comment type="caution">
    <text evidence="4">The sequence shown here is derived from an EMBL/GenBank/DDBJ whole genome shotgun (WGS) entry which is preliminary data.</text>
</comment>
<evidence type="ECO:0000313" key="4">
    <source>
        <dbReference type="EMBL" id="PKS08392.1"/>
    </source>
</evidence>
<evidence type="ECO:0000313" key="5">
    <source>
        <dbReference type="Proteomes" id="UP000233524"/>
    </source>
</evidence>
<organism evidence="4 5">
    <name type="scientific">Lomentospora prolificans</name>
    <dbReference type="NCBI Taxonomy" id="41688"/>
    <lineage>
        <taxon>Eukaryota</taxon>
        <taxon>Fungi</taxon>
        <taxon>Dikarya</taxon>
        <taxon>Ascomycota</taxon>
        <taxon>Pezizomycotina</taxon>
        <taxon>Sordariomycetes</taxon>
        <taxon>Hypocreomycetidae</taxon>
        <taxon>Microascales</taxon>
        <taxon>Microascaceae</taxon>
        <taxon>Lomentospora</taxon>
    </lineage>
</organism>
<dbReference type="AlphaFoldDB" id="A0A2N3N7Q0"/>
<dbReference type="EMBL" id="NLAX01000697">
    <property type="protein sequence ID" value="PKS08392.1"/>
    <property type="molecule type" value="Genomic_DNA"/>
</dbReference>
<gene>
    <name evidence="4" type="ORF">jhhlp_005336</name>
</gene>
<evidence type="ECO:0000256" key="1">
    <source>
        <dbReference type="SAM" id="MobiDB-lite"/>
    </source>
</evidence>
<feature type="transmembrane region" description="Helical" evidence="2">
    <location>
        <begin position="226"/>
        <end position="249"/>
    </location>
</feature>
<keyword evidence="3" id="KW-0732">Signal</keyword>
<evidence type="ECO:0000256" key="2">
    <source>
        <dbReference type="SAM" id="Phobius"/>
    </source>
</evidence>
<keyword evidence="2" id="KW-0472">Membrane</keyword>
<reference evidence="4 5" key="1">
    <citation type="journal article" date="2017" name="G3 (Bethesda)">
        <title>First Draft Genome Sequence of the Pathogenic Fungus Lomentospora prolificans (Formerly Scedosporium prolificans).</title>
        <authorList>
            <person name="Luo R."/>
            <person name="Zimin A."/>
            <person name="Workman R."/>
            <person name="Fan Y."/>
            <person name="Pertea G."/>
            <person name="Grossman N."/>
            <person name="Wear M.P."/>
            <person name="Jia B."/>
            <person name="Miller H."/>
            <person name="Casadevall A."/>
            <person name="Timp W."/>
            <person name="Zhang S.X."/>
            <person name="Salzberg S.L."/>
        </authorList>
    </citation>
    <scope>NUCLEOTIDE SEQUENCE [LARGE SCALE GENOMIC DNA]</scope>
    <source>
        <strain evidence="4 5">JHH-5317</strain>
    </source>
</reference>
<keyword evidence="2" id="KW-0812">Transmembrane</keyword>
<feature type="region of interest" description="Disordered" evidence="1">
    <location>
        <begin position="177"/>
        <end position="223"/>
    </location>
</feature>
<feature type="chain" id="PRO_5014645530" evidence="3">
    <location>
        <begin position="23"/>
        <end position="266"/>
    </location>
</feature>
<proteinExistence type="predicted"/>
<accession>A0A2N3N7Q0</accession>
<dbReference type="VEuPathDB" id="FungiDB:jhhlp_005336"/>
<feature type="non-terminal residue" evidence="4">
    <location>
        <position position="266"/>
    </location>
</feature>
<keyword evidence="5" id="KW-1185">Reference proteome</keyword>